<dbReference type="AlphaFoldDB" id="A0AAN4QE38"/>
<dbReference type="EMBL" id="BGKA01000261">
    <property type="protein sequence ID" value="GBH20600.1"/>
    <property type="molecule type" value="Genomic_DNA"/>
</dbReference>
<proteinExistence type="predicted"/>
<accession>A0AAN4QE38</accession>
<name>A0AAN4QE38_PSESF</name>
<comment type="caution">
    <text evidence="1">The sequence shown here is derived from an EMBL/GenBank/DDBJ whole genome shotgun (WGS) entry which is preliminary data.</text>
</comment>
<sequence length="49" mass="5963">MQSQKLRIPFRYFITQLGKANRFELSQFFLCHTVRKCAILFRFTFDDSI</sequence>
<evidence type="ECO:0000313" key="2">
    <source>
        <dbReference type="Proteomes" id="UP000248291"/>
    </source>
</evidence>
<evidence type="ECO:0000313" key="1">
    <source>
        <dbReference type="EMBL" id="GBH20600.1"/>
    </source>
</evidence>
<dbReference type="Proteomes" id="UP000248291">
    <property type="component" value="Unassembled WGS sequence"/>
</dbReference>
<reference evidence="1 2" key="1">
    <citation type="submission" date="2018-04" db="EMBL/GenBank/DDBJ databases">
        <title>Draft genome sequence of Pseudomonas syringae pv. actinidiae biovar 3 strains isolated from kiwifruit in Kagawa prefecture.</title>
        <authorList>
            <person name="Tabuchi M."/>
            <person name="Saito M."/>
            <person name="Fujiwara S."/>
            <person name="Sasa N."/>
            <person name="Akimitsu K."/>
            <person name="Gomi K."/>
            <person name="Konishi-Sugita S."/>
            <person name="Hamano K."/>
            <person name="Kataoka I."/>
        </authorList>
    </citation>
    <scope>NUCLEOTIDE SEQUENCE [LARGE SCALE GENOMIC DNA]</scope>
    <source>
        <strain evidence="1 2">MAFF212211</strain>
    </source>
</reference>
<protein>
    <submittedName>
        <fullName evidence="1">Uncharacterized protein</fullName>
    </submittedName>
</protein>
<organism evidence="1 2">
    <name type="scientific">Pseudomonas syringae pv. actinidiae</name>
    <dbReference type="NCBI Taxonomy" id="103796"/>
    <lineage>
        <taxon>Bacteria</taxon>
        <taxon>Pseudomonadati</taxon>
        <taxon>Pseudomonadota</taxon>
        <taxon>Gammaproteobacteria</taxon>
        <taxon>Pseudomonadales</taxon>
        <taxon>Pseudomonadaceae</taxon>
        <taxon>Pseudomonas</taxon>
        <taxon>Pseudomonas syringae</taxon>
    </lineage>
</organism>
<gene>
    <name evidence="1" type="ORF">KPSA3_06634</name>
</gene>